<evidence type="ECO:0000313" key="4">
    <source>
        <dbReference type="EMBL" id="MBD8122885.1"/>
    </source>
</evidence>
<dbReference type="Pfam" id="PF00589">
    <property type="entry name" value="Phage_integrase"/>
    <property type="match status" value="1"/>
</dbReference>
<dbReference type="PANTHER" id="PTHR30349">
    <property type="entry name" value="PHAGE INTEGRASE-RELATED"/>
    <property type="match status" value="1"/>
</dbReference>
<reference evidence="4 5" key="1">
    <citation type="journal article" date="2020" name="FEMS Microbiol. Ecol.">
        <title>Temporal dynamics of bacterial communities during seed development and maturation.</title>
        <authorList>
            <person name="Chesneau G."/>
            <person name="Torres-Cortes G."/>
            <person name="Briand M."/>
            <person name="Darrasse A."/>
            <person name="Preveaux A."/>
            <person name="Marais C."/>
            <person name="Jacques M.A."/>
            <person name="Shade A."/>
            <person name="Barret M."/>
        </authorList>
    </citation>
    <scope>NUCLEOTIDE SEQUENCE [LARGE SCALE GENOMIC DNA]</scope>
    <source>
        <strain evidence="4 5">CFBP13723</strain>
    </source>
</reference>
<evidence type="ECO:0000256" key="1">
    <source>
        <dbReference type="ARBA" id="ARBA00022908"/>
    </source>
</evidence>
<keyword evidence="1" id="KW-0229">DNA integration</keyword>
<dbReference type="InterPro" id="IPR013762">
    <property type="entry name" value="Integrase-like_cat_sf"/>
</dbReference>
<gene>
    <name evidence="4" type="ORF">IFT62_16855</name>
</gene>
<dbReference type="InterPro" id="IPR002104">
    <property type="entry name" value="Integrase_catalytic"/>
</dbReference>
<protein>
    <submittedName>
        <fullName evidence="4">Tyrosine-type recombinase/integrase</fullName>
    </submittedName>
</protein>
<accession>A0ABR9ABE1</accession>
<feature type="domain" description="Tyr recombinase" evidence="3">
    <location>
        <begin position="299"/>
        <end position="495"/>
    </location>
</feature>
<comment type="caution">
    <text evidence="4">The sequence shown here is derived from an EMBL/GenBank/DDBJ whole genome shotgun (WGS) entry which is preliminary data.</text>
</comment>
<dbReference type="SUPFAM" id="SSF56349">
    <property type="entry name" value="DNA breaking-rejoining enzymes"/>
    <property type="match status" value="1"/>
</dbReference>
<dbReference type="EMBL" id="JACYNP010000007">
    <property type="protein sequence ID" value="MBD8122885.1"/>
    <property type="molecule type" value="Genomic_DNA"/>
</dbReference>
<sequence length="692" mass="79022">MSSTNDKDGYAQSLIDEFENDVKESVQAELESLLKDTLDSHIPKGGHLTLMLANSQGEFPVSRDSVYRDLKWRFYLHNCSRACSVNFDHATEGANDLKRALTFYLLPENSHIHGIKSYRSTMKYAGSFALIEKYVFIENHLTATPESLQMISTRLINAALDKARDYDTPYNYTSLFYIIKLWLSLSAHELIPAALRINVPLNKVALPERRADLYEKLRATISTWVSFSEEDLGHMMEYALFWIEKATPKLAALEPVIEKVNRDGKGGKISRRHPDTKLQASFEVKVEGKTIMQATRRNDRPDWIRYIWKADWAQALDHVRNAVFIMIALITGARASELAPLSISDITNDRADGSGEYWIRIVRWKTAGDPNYNGELEHLPLPRFIAESVIAYDKLRNIGRKTHRHWLFQSNKVGSATELKAVTPGILESVLRQLREFLPIERIHTHRFRKTIAEILITQDERNIDLIRALFGHKTFQMTLKYIARNPSMVRCVALSLEQSYTHELQEIIQAIRMGAYSGLAASRIYEQITAKPKDFQGKKIQISLLEYVTNLLIGGHPLFIKRTAVGTYCVTAEHFKQDNLPPCIQGRDFGGELPHPDPTNCHYDCRKIVVLEKAKTALEENVKFFQRILNNPKATLPAATCHEIRAKIESYQYHLANLSLSNLHHHNPDFADHLAANDLQPNRILAVNLND</sequence>
<dbReference type="PROSITE" id="PS51898">
    <property type="entry name" value="TYR_RECOMBINASE"/>
    <property type="match status" value="1"/>
</dbReference>
<keyword evidence="5" id="KW-1185">Reference proteome</keyword>
<dbReference type="RefSeq" id="WP_191944943.1">
    <property type="nucleotide sequence ID" value="NZ_JACYNP010000007.1"/>
</dbReference>
<dbReference type="InterPro" id="IPR011010">
    <property type="entry name" value="DNA_brk_join_enz"/>
</dbReference>
<evidence type="ECO:0000256" key="2">
    <source>
        <dbReference type="ARBA" id="ARBA00023172"/>
    </source>
</evidence>
<dbReference type="InterPro" id="IPR050090">
    <property type="entry name" value="Tyrosine_recombinase_XerCD"/>
</dbReference>
<dbReference type="Gene3D" id="1.10.443.10">
    <property type="entry name" value="Intergrase catalytic core"/>
    <property type="match status" value="1"/>
</dbReference>
<keyword evidence="2" id="KW-0233">DNA recombination</keyword>
<evidence type="ECO:0000259" key="3">
    <source>
        <dbReference type="PROSITE" id="PS51898"/>
    </source>
</evidence>
<name>A0ABR9ABE1_9PSED</name>
<dbReference type="Proteomes" id="UP000625247">
    <property type="component" value="Unassembled WGS sequence"/>
</dbReference>
<proteinExistence type="predicted"/>
<organism evidence="4 5">
    <name type="scientific">Pseudomonas lutea</name>
    <dbReference type="NCBI Taxonomy" id="243924"/>
    <lineage>
        <taxon>Bacteria</taxon>
        <taxon>Pseudomonadati</taxon>
        <taxon>Pseudomonadota</taxon>
        <taxon>Gammaproteobacteria</taxon>
        <taxon>Pseudomonadales</taxon>
        <taxon>Pseudomonadaceae</taxon>
        <taxon>Pseudomonas</taxon>
    </lineage>
</organism>
<evidence type="ECO:0000313" key="5">
    <source>
        <dbReference type="Proteomes" id="UP000625247"/>
    </source>
</evidence>